<keyword evidence="2" id="KW-0732">Signal</keyword>
<proteinExistence type="predicted"/>
<dbReference type="AlphaFoldDB" id="A0A7R8HB12"/>
<gene>
    <name evidence="3" type="ORF">LSAA_11703</name>
</gene>
<feature type="chain" id="PRO_5044017310" evidence="2">
    <location>
        <begin position="19"/>
        <end position="314"/>
    </location>
</feature>
<feature type="signal peptide" evidence="2">
    <location>
        <begin position="1"/>
        <end position="18"/>
    </location>
</feature>
<dbReference type="Proteomes" id="UP000675881">
    <property type="component" value="Chromosome 6"/>
</dbReference>
<reference evidence="3" key="1">
    <citation type="submission" date="2021-02" db="EMBL/GenBank/DDBJ databases">
        <authorList>
            <person name="Bekaert M."/>
        </authorList>
    </citation>
    <scope>NUCLEOTIDE SEQUENCE</scope>
    <source>
        <strain evidence="3">IoA-00</strain>
    </source>
</reference>
<dbReference type="EMBL" id="HG994585">
    <property type="protein sequence ID" value="CAF2984345.1"/>
    <property type="molecule type" value="Genomic_DNA"/>
</dbReference>
<evidence type="ECO:0000313" key="4">
    <source>
        <dbReference type="Proteomes" id="UP000675881"/>
    </source>
</evidence>
<feature type="compositionally biased region" description="Polar residues" evidence="1">
    <location>
        <begin position="39"/>
        <end position="52"/>
    </location>
</feature>
<evidence type="ECO:0000256" key="1">
    <source>
        <dbReference type="SAM" id="MobiDB-lite"/>
    </source>
</evidence>
<accession>A0A7R8HB12</accession>
<protein>
    <submittedName>
        <fullName evidence="3">(salmon louse) hypothetical protein</fullName>
    </submittedName>
</protein>
<name>A0A7R8HB12_LEPSM</name>
<evidence type="ECO:0000313" key="3">
    <source>
        <dbReference type="EMBL" id="CAF2984345.1"/>
    </source>
</evidence>
<evidence type="ECO:0000256" key="2">
    <source>
        <dbReference type="SAM" id="SignalP"/>
    </source>
</evidence>
<keyword evidence="4" id="KW-1185">Reference proteome</keyword>
<organism evidence="3 4">
    <name type="scientific">Lepeophtheirus salmonis</name>
    <name type="common">Salmon louse</name>
    <name type="synonym">Caligus salmonis</name>
    <dbReference type="NCBI Taxonomy" id="72036"/>
    <lineage>
        <taxon>Eukaryota</taxon>
        <taxon>Metazoa</taxon>
        <taxon>Ecdysozoa</taxon>
        <taxon>Arthropoda</taxon>
        <taxon>Crustacea</taxon>
        <taxon>Multicrustacea</taxon>
        <taxon>Hexanauplia</taxon>
        <taxon>Copepoda</taxon>
        <taxon>Siphonostomatoida</taxon>
        <taxon>Caligidae</taxon>
        <taxon>Lepeophtheirus</taxon>
    </lineage>
</organism>
<sequence length="314" mass="36198">MNILVSFLVLGLCYQASAQDFDREFLLRQLNNLERKSSNDVLSRQSSTSPQMETYEKNGGMECNHTVTKKCHLTYITDYTSSADKKCETNYRKSCHIVFRPQSHQEKVKICHTPNERICGDEETGEEICSTQYETVCETTFKEYELKEDEPVCKMVEKKRCENVQVEVFNLPKREGEESTSPTVVKQRCENWPVQECTLISKNVKKIHPETSCKKIAKNVCMPNTCKLVAGKEICNEETRTLVQNIPEEECNLEPHENCQSEPSLVPRLVPMKNCVDVPKEVCVNTRTNPQQVNVPFYKEWCFDPKDLDNAETD</sequence>
<feature type="region of interest" description="Disordered" evidence="1">
    <location>
        <begin position="38"/>
        <end position="57"/>
    </location>
</feature>